<organism evidence="10 11">
    <name type="scientific">Ignelater luminosus</name>
    <name type="common">Cucubano</name>
    <name type="synonym">Pyrophorus luminosus</name>
    <dbReference type="NCBI Taxonomy" id="2038154"/>
    <lineage>
        <taxon>Eukaryota</taxon>
        <taxon>Metazoa</taxon>
        <taxon>Ecdysozoa</taxon>
        <taxon>Arthropoda</taxon>
        <taxon>Hexapoda</taxon>
        <taxon>Insecta</taxon>
        <taxon>Pterygota</taxon>
        <taxon>Neoptera</taxon>
        <taxon>Endopterygota</taxon>
        <taxon>Coleoptera</taxon>
        <taxon>Polyphaga</taxon>
        <taxon>Elateriformia</taxon>
        <taxon>Elateroidea</taxon>
        <taxon>Elateridae</taxon>
        <taxon>Agrypninae</taxon>
        <taxon>Pyrophorini</taxon>
        <taxon>Ignelater</taxon>
    </lineage>
</organism>
<evidence type="ECO:0000256" key="3">
    <source>
        <dbReference type="ARBA" id="ARBA00023015"/>
    </source>
</evidence>
<evidence type="ECO:0000256" key="1">
    <source>
        <dbReference type="ARBA" id="ARBA00011764"/>
    </source>
</evidence>
<name>A0A8K0G6H7_IGNLU</name>
<dbReference type="PANTHER" id="PTHR21411:SF0">
    <property type="entry name" value="REGULATORY PROTEIN ZESTE"/>
    <property type="match status" value="1"/>
</dbReference>
<evidence type="ECO:0000259" key="9">
    <source>
        <dbReference type="Pfam" id="PF21788"/>
    </source>
</evidence>
<evidence type="ECO:0000259" key="6">
    <source>
        <dbReference type="Pfam" id="PF12017"/>
    </source>
</evidence>
<dbReference type="Gene3D" id="3.30.420.10">
    <property type="entry name" value="Ribonuclease H-like superfamily/Ribonuclease H"/>
    <property type="match status" value="1"/>
</dbReference>
<keyword evidence="11" id="KW-1185">Reference proteome</keyword>
<dbReference type="AlphaFoldDB" id="A0A8K0G6H7"/>
<comment type="subunit">
    <text evidence="1">Self-associates forming complexes of several hundred monomers.</text>
</comment>
<dbReference type="GO" id="GO:0003676">
    <property type="term" value="F:nucleic acid binding"/>
    <property type="evidence" value="ECO:0007669"/>
    <property type="project" value="InterPro"/>
</dbReference>
<dbReference type="Pfam" id="PF21788">
    <property type="entry name" value="TNP-like_GBD"/>
    <property type="match status" value="1"/>
</dbReference>
<dbReference type="EMBL" id="VTPC01083872">
    <property type="protein sequence ID" value="KAF2887368.1"/>
    <property type="molecule type" value="Genomic_DNA"/>
</dbReference>
<dbReference type="InterPro" id="IPR048366">
    <property type="entry name" value="TNP-like_GBD"/>
</dbReference>
<feature type="domain" description="Myb/SANT-like DNA-binding" evidence="7">
    <location>
        <begin position="8"/>
        <end position="69"/>
    </location>
</feature>
<proteinExistence type="predicted"/>
<dbReference type="InterPro" id="IPR028002">
    <property type="entry name" value="Myb_DNA-bind_5"/>
</dbReference>
<evidence type="ECO:0000313" key="10">
    <source>
        <dbReference type="EMBL" id="KAF2887368.1"/>
    </source>
</evidence>
<dbReference type="Pfam" id="PF21787">
    <property type="entry name" value="TNP-like_RNaseH_N"/>
    <property type="match status" value="1"/>
</dbReference>
<evidence type="ECO:0000313" key="11">
    <source>
        <dbReference type="Proteomes" id="UP000801492"/>
    </source>
</evidence>
<evidence type="ECO:0000256" key="2">
    <source>
        <dbReference type="ARBA" id="ARBA00016807"/>
    </source>
</evidence>
<feature type="domain" description="THAP9-like helix-turn-helix" evidence="6">
    <location>
        <begin position="107"/>
        <end position="156"/>
    </location>
</feature>
<feature type="domain" description="Transposable element P transposase-like RNase H" evidence="8">
    <location>
        <begin position="165"/>
        <end position="297"/>
    </location>
</feature>
<accession>A0A8K0G6H7</accession>
<gene>
    <name evidence="10" type="ORF">ILUMI_18808</name>
</gene>
<comment type="function">
    <text evidence="5">Involved in transvection phenomena (= synapsis-dependent gene expression), where the synaptic pairing of chromosomes carrying genes with which zeste interacts influences the expression of these genes. Zeste binds to DNA and stimulates transcription from a nearby promoter.</text>
</comment>
<dbReference type="Pfam" id="PF12017">
    <property type="entry name" value="Tnp_P_element"/>
    <property type="match status" value="1"/>
</dbReference>
<evidence type="ECO:0000256" key="5">
    <source>
        <dbReference type="ARBA" id="ARBA00025466"/>
    </source>
</evidence>
<dbReference type="InterPro" id="IPR036397">
    <property type="entry name" value="RNaseH_sf"/>
</dbReference>
<dbReference type="Pfam" id="PF13873">
    <property type="entry name" value="Myb_DNA-bind_5"/>
    <property type="match status" value="1"/>
</dbReference>
<feature type="domain" description="Transposable element P transposase-like GTP-binding insertion" evidence="9">
    <location>
        <begin position="332"/>
        <end position="451"/>
    </location>
</feature>
<comment type="caution">
    <text evidence="10">The sequence shown here is derived from an EMBL/GenBank/DDBJ whole genome shotgun (WGS) entry which is preliminary data.</text>
</comment>
<reference evidence="10" key="1">
    <citation type="submission" date="2019-08" db="EMBL/GenBank/DDBJ databases">
        <title>The genome of the North American firefly Photinus pyralis.</title>
        <authorList>
            <consortium name="Photinus pyralis genome working group"/>
            <person name="Fallon T.R."/>
            <person name="Sander Lower S.E."/>
            <person name="Weng J.-K."/>
        </authorList>
    </citation>
    <scope>NUCLEOTIDE SEQUENCE</scope>
    <source>
        <strain evidence="10">TRF0915ILg1</strain>
        <tissue evidence="10">Whole body</tissue>
    </source>
</reference>
<evidence type="ECO:0000259" key="8">
    <source>
        <dbReference type="Pfam" id="PF21787"/>
    </source>
</evidence>
<dbReference type="InterPro" id="IPR021896">
    <property type="entry name" value="THAP9-like_HTH"/>
</dbReference>
<keyword evidence="3" id="KW-0805">Transcription regulation</keyword>
<dbReference type="OrthoDB" id="7474070at2759"/>
<dbReference type="Proteomes" id="UP000801492">
    <property type="component" value="Unassembled WGS sequence"/>
</dbReference>
<sequence length="630" mass="71981">MESAKRPRTANFDREEVRLLVDVALNYKNIVENKCTDDVSWKAKNEAWESIAREFNSQSGSIFRTAKERKNISIRKQLLYCEKVIHKGNCSALDDLDPVVSRFCKLQLRNVGKKKNGRVYDLDDKLFALTLYKQSPKAYRTMSNFFTLPSVETLRKLLRGVPITPRVSKTIFNHLKIRVQSRRFSERNKCCALMFDEMSLQPNLFYSKYKDNVEGFEDDGVRCTSLLADHVMVWILRSIYKKWKQPVAYSFCKSSTSPPDIVRAFKDVIRSAVAAGLNVIACICDQGATNARAVRMLLEESRANALRKGKEYRNDIITADDATVIPLFDPPHLLKCIRNNLITKDLRFTVDGNTKIAKWSHIVDAYHIDVASGNLRLMPKLTELHVIPDKIKKMKVSICTQVFSRSVAAGINEFAITERHSADGKTIMSADGMDTAELLKFFDDLFDSVNGGIGYKTLGKPLRNLTRTAGYSLQKEMWDRAIPVIASMEFIPKKRSDRIKPEVLKNWILTLHGFQLIRERLSNLGFKAFAARVFNQDSAENIFCQVQHFQDTKLLLWRLDNTRYEPNHILETQRSEKISVVLGWVSSDGPGELIRIDGRMNGAQYVRIVNDILLPGILGRHEHLRPITVV</sequence>
<protein>
    <recommendedName>
        <fullName evidence="2">Regulatory protein zeste</fullName>
    </recommendedName>
</protein>
<keyword evidence="4" id="KW-0804">Transcription</keyword>
<dbReference type="PANTHER" id="PTHR21411">
    <property type="entry name" value="APONTIC"/>
    <property type="match status" value="1"/>
</dbReference>
<dbReference type="InterPro" id="IPR048365">
    <property type="entry name" value="TNP-like_RNaseH_N"/>
</dbReference>
<evidence type="ECO:0000259" key="7">
    <source>
        <dbReference type="Pfam" id="PF13873"/>
    </source>
</evidence>
<evidence type="ECO:0000256" key="4">
    <source>
        <dbReference type="ARBA" id="ARBA00023163"/>
    </source>
</evidence>